<keyword evidence="8" id="KW-0408">Iron</keyword>
<dbReference type="InterPro" id="IPR001128">
    <property type="entry name" value="Cyt_P450"/>
</dbReference>
<comment type="subcellular location">
    <subcellularLocation>
        <location evidence="1">Membrane</location>
    </subcellularLocation>
</comment>
<dbReference type="GO" id="GO:0004497">
    <property type="term" value="F:monooxygenase activity"/>
    <property type="evidence" value="ECO:0007669"/>
    <property type="project" value="UniProtKB-KW"/>
</dbReference>
<keyword evidence="9" id="KW-0503">Monooxygenase</keyword>
<keyword evidence="10 11" id="KW-0472">Membrane</keyword>
<evidence type="ECO:0000256" key="8">
    <source>
        <dbReference type="ARBA" id="ARBA00023004"/>
    </source>
</evidence>
<keyword evidence="7" id="KW-0560">Oxidoreductase</keyword>
<dbReference type="SUPFAM" id="SSF48264">
    <property type="entry name" value="Cytochrome P450"/>
    <property type="match status" value="1"/>
</dbReference>
<comment type="caution">
    <text evidence="12">The sequence shown here is derived from an EMBL/GenBank/DDBJ whole genome shotgun (WGS) entry which is preliminary data.</text>
</comment>
<dbReference type="Proteomes" id="UP000826271">
    <property type="component" value="Unassembled WGS sequence"/>
</dbReference>
<dbReference type="Pfam" id="PF00067">
    <property type="entry name" value="p450"/>
    <property type="match status" value="1"/>
</dbReference>
<protein>
    <recommendedName>
        <fullName evidence="14">Premnaspirodiene oxygenase-like</fullName>
    </recommendedName>
</protein>
<sequence length="325" mass="37271">MEMQFLVSLILYPFKFLFLFLLLNEYKNSELRQKLPPGPWKLPVLGNLHQLIGLRSLPHHALKTLAQKYGPIMSIKLGDLQTIVVSSPNIAKKITKTNDVAFADRVDLMIAKIVLYNSSDIASTPYGEYWRQMRKLCVLEFLNHKKVRSFHSLMENEVLRLVDSVRVSEGFPINLTEMILSVECRIICRSTVGRVWKVDQESLLIQIIKEAVSIAGVFNFADVFPSMKFLHCLSAGSKRRLEKMHDKIDCVLEDIIQQHEEKRVSSGSGDQSMEVEDIVDVLLRVSERKDLQVPITRDNIKANIFVSILFHLLFFSYVYQCVSAV</sequence>
<keyword evidence="4 11" id="KW-0812">Transmembrane</keyword>
<evidence type="ECO:0000256" key="4">
    <source>
        <dbReference type="ARBA" id="ARBA00022692"/>
    </source>
</evidence>
<dbReference type="PANTHER" id="PTHR47955">
    <property type="entry name" value="CYTOCHROME P450 FAMILY 71 PROTEIN"/>
    <property type="match status" value="1"/>
</dbReference>
<name>A0AAV6WWL2_9LAMI</name>
<keyword evidence="6 11" id="KW-1133">Transmembrane helix</keyword>
<accession>A0AAV6WWL2</accession>
<evidence type="ECO:0000256" key="7">
    <source>
        <dbReference type="ARBA" id="ARBA00023002"/>
    </source>
</evidence>
<feature type="transmembrane region" description="Helical" evidence="11">
    <location>
        <begin position="6"/>
        <end position="24"/>
    </location>
</feature>
<evidence type="ECO:0000256" key="5">
    <source>
        <dbReference type="ARBA" id="ARBA00022723"/>
    </source>
</evidence>
<evidence type="ECO:0000313" key="12">
    <source>
        <dbReference type="EMBL" id="KAG8375401.1"/>
    </source>
</evidence>
<evidence type="ECO:0000256" key="2">
    <source>
        <dbReference type="ARBA" id="ARBA00010617"/>
    </source>
</evidence>
<evidence type="ECO:0000256" key="6">
    <source>
        <dbReference type="ARBA" id="ARBA00022989"/>
    </source>
</evidence>
<evidence type="ECO:0000313" key="13">
    <source>
        <dbReference type="Proteomes" id="UP000826271"/>
    </source>
</evidence>
<dbReference type="InterPro" id="IPR036396">
    <property type="entry name" value="Cyt_P450_sf"/>
</dbReference>
<dbReference type="GO" id="GO:0005506">
    <property type="term" value="F:iron ion binding"/>
    <property type="evidence" value="ECO:0007669"/>
    <property type="project" value="InterPro"/>
</dbReference>
<dbReference type="GO" id="GO:0020037">
    <property type="term" value="F:heme binding"/>
    <property type="evidence" value="ECO:0007669"/>
    <property type="project" value="InterPro"/>
</dbReference>
<gene>
    <name evidence="12" type="ORF">BUALT_Bualt10G0096300</name>
</gene>
<dbReference type="GO" id="GO:0016705">
    <property type="term" value="F:oxidoreductase activity, acting on paired donors, with incorporation or reduction of molecular oxygen"/>
    <property type="evidence" value="ECO:0007669"/>
    <property type="project" value="InterPro"/>
</dbReference>
<dbReference type="GO" id="GO:0016020">
    <property type="term" value="C:membrane"/>
    <property type="evidence" value="ECO:0007669"/>
    <property type="project" value="UniProtKB-SubCell"/>
</dbReference>
<dbReference type="Gene3D" id="1.10.630.10">
    <property type="entry name" value="Cytochrome P450"/>
    <property type="match status" value="1"/>
</dbReference>
<evidence type="ECO:0000256" key="3">
    <source>
        <dbReference type="ARBA" id="ARBA00022617"/>
    </source>
</evidence>
<evidence type="ECO:0000256" key="9">
    <source>
        <dbReference type="ARBA" id="ARBA00023033"/>
    </source>
</evidence>
<keyword evidence="3" id="KW-0349">Heme</keyword>
<keyword evidence="5" id="KW-0479">Metal-binding</keyword>
<evidence type="ECO:0008006" key="14">
    <source>
        <dbReference type="Google" id="ProtNLM"/>
    </source>
</evidence>
<dbReference type="AlphaFoldDB" id="A0AAV6WWL2"/>
<feature type="transmembrane region" description="Helical" evidence="11">
    <location>
        <begin position="302"/>
        <end position="319"/>
    </location>
</feature>
<evidence type="ECO:0000256" key="11">
    <source>
        <dbReference type="SAM" id="Phobius"/>
    </source>
</evidence>
<dbReference type="EMBL" id="WHWC01000010">
    <property type="protein sequence ID" value="KAG8375401.1"/>
    <property type="molecule type" value="Genomic_DNA"/>
</dbReference>
<reference evidence="12" key="1">
    <citation type="submission" date="2019-10" db="EMBL/GenBank/DDBJ databases">
        <authorList>
            <person name="Zhang R."/>
            <person name="Pan Y."/>
            <person name="Wang J."/>
            <person name="Ma R."/>
            <person name="Yu S."/>
        </authorList>
    </citation>
    <scope>NUCLEOTIDE SEQUENCE</scope>
    <source>
        <strain evidence="12">LA-IB0</strain>
        <tissue evidence="12">Leaf</tissue>
    </source>
</reference>
<organism evidence="12 13">
    <name type="scientific">Buddleja alternifolia</name>
    <dbReference type="NCBI Taxonomy" id="168488"/>
    <lineage>
        <taxon>Eukaryota</taxon>
        <taxon>Viridiplantae</taxon>
        <taxon>Streptophyta</taxon>
        <taxon>Embryophyta</taxon>
        <taxon>Tracheophyta</taxon>
        <taxon>Spermatophyta</taxon>
        <taxon>Magnoliopsida</taxon>
        <taxon>eudicotyledons</taxon>
        <taxon>Gunneridae</taxon>
        <taxon>Pentapetalae</taxon>
        <taxon>asterids</taxon>
        <taxon>lamiids</taxon>
        <taxon>Lamiales</taxon>
        <taxon>Scrophulariaceae</taxon>
        <taxon>Buddlejeae</taxon>
        <taxon>Buddleja</taxon>
    </lineage>
</organism>
<proteinExistence type="inferred from homology"/>
<comment type="similarity">
    <text evidence="2">Belongs to the cytochrome P450 family.</text>
</comment>
<dbReference type="PANTHER" id="PTHR47955:SF9">
    <property type="entry name" value="PREMNASPIRODIENE OXYGENASE-LIKE"/>
    <property type="match status" value="1"/>
</dbReference>
<evidence type="ECO:0000256" key="10">
    <source>
        <dbReference type="ARBA" id="ARBA00023136"/>
    </source>
</evidence>
<keyword evidence="13" id="KW-1185">Reference proteome</keyword>
<evidence type="ECO:0000256" key="1">
    <source>
        <dbReference type="ARBA" id="ARBA00004370"/>
    </source>
</evidence>